<dbReference type="EMBL" id="CP031223">
    <property type="protein sequence ID" value="QFG00003.1"/>
    <property type="molecule type" value="Genomic_DNA"/>
</dbReference>
<dbReference type="InterPro" id="IPR058247">
    <property type="entry name" value="DUF1453"/>
</dbReference>
<name>A0A5J6SQR6_9BACI</name>
<evidence type="ECO:0000313" key="2">
    <source>
        <dbReference type="EMBL" id="QFG00003.1"/>
    </source>
</evidence>
<feature type="transmembrane region" description="Helical" evidence="1">
    <location>
        <begin position="90"/>
        <end position="112"/>
    </location>
</feature>
<feature type="transmembrane region" description="Helical" evidence="1">
    <location>
        <begin position="6"/>
        <end position="23"/>
    </location>
</feature>
<dbReference type="OrthoDB" id="2941182at2"/>
<evidence type="ECO:0000256" key="1">
    <source>
        <dbReference type="SAM" id="Phobius"/>
    </source>
</evidence>
<dbReference type="PIRSF" id="PIRSF021441">
    <property type="entry name" value="DUF1453"/>
    <property type="match status" value="1"/>
</dbReference>
<dbReference type="Pfam" id="PF07301">
    <property type="entry name" value="DUF1453"/>
    <property type="match status" value="1"/>
</dbReference>
<keyword evidence="3" id="KW-1185">Reference proteome</keyword>
<keyword evidence="1" id="KW-0472">Membrane</keyword>
<organism evidence="2 3">
    <name type="scientific">Psychrobacillus glaciei</name>
    <dbReference type="NCBI Taxonomy" id="2283160"/>
    <lineage>
        <taxon>Bacteria</taxon>
        <taxon>Bacillati</taxon>
        <taxon>Bacillota</taxon>
        <taxon>Bacilli</taxon>
        <taxon>Bacillales</taxon>
        <taxon>Bacillaceae</taxon>
        <taxon>Psychrobacillus</taxon>
    </lineage>
</organism>
<sequence length="157" mass="18497">MDTSSFYGLIIIIAILVLWRKGRSMYRPIKGNGKRILLPILYFFPALGLLFSPNMHVTWIWSSIAILVGMILSIPLIWTTQFEIREDQCIYAKKNISFFVAFIIILAIRFILRRYLNEIDPSNVMALFMIVAISYIIPWRLISFLKFRKVYKASYKY</sequence>
<dbReference type="AlphaFoldDB" id="A0A5J6SQR6"/>
<protein>
    <submittedName>
        <fullName evidence="2">Cytochrome c biogenesis protein CcdC</fullName>
    </submittedName>
</protein>
<feature type="transmembrane region" description="Helical" evidence="1">
    <location>
        <begin position="124"/>
        <end position="142"/>
    </location>
</feature>
<dbReference type="PANTHER" id="PTHR39164:SF1">
    <property type="entry name" value="PROTEIN CCDC"/>
    <property type="match status" value="1"/>
</dbReference>
<gene>
    <name evidence="2" type="ORF">PB01_14865</name>
</gene>
<dbReference type="KEGG" id="psyo:PB01_14865"/>
<reference evidence="2 3" key="1">
    <citation type="submission" date="2018-07" db="EMBL/GenBank/DDBJ databases">
        <title>Complete genome sequence of Psychrobacillus sp. PB01, isolated from iceberg, and comparative genome analysis of Psychrobacillus strains.</title>
        <authorList>
            <person name="Lee P.C."/>
        </authorList>
    </citation>
    <scope>NUCLEOTIDE SEQUENCE [LARGE SCALE GENOMIC DNA]</scope>
    <source>
        <strain evidence="2 3">PB01</strain>
    </source>
</reference>
<dbReference type="Proteomes" id="UP000325517">
    <property type="component" value="Chromosome"/>
</dbReference>
<dbReference type="RefSeq" id="WP_151700896.1">
    <property type="nucleotide sequence ID" value="NZ_CP031223.1"/>
</dbReference>
<keyword evidence="1" id="KW-0812">Transmembrane</keyword>
<accession>A0A5J6SQR6</accession>
<feature type="transmembrane region" description="Helical" evidence="1">
    <location>
        <begin position="35"/>
        <end position="53"/>
    </location>
</feature>
<dbReference type="PANTHER" id="PTHR39164">
    <property type="entry name" value="PROTEIN CCDC"/>
    <property type="match status" value="1"/>
</dbReference>
<feature type="transmembrane region" description="Helical" evidence="1">
    <location>
        <begin position="59"/>
        <end position="78"/>
    </location>
</feature>
<proteinExistence type="predicted"/>
<dbReference type="InterPro" id="IPR031306">
    <property type="entry name" value="CcdC"/>
</dbReference>
<keyword evidence="1" id="KW-1133">Transmembrane helix</keyword>
<evidence type="ECO:0000313" key="3">
    <source>
        <dbReference type="Proteomes" id="UP000325517"/>
    </source>
</evidence>